<evidence type="ECO:0000313" key="2">
    <source>
        <dbReference type="EMBL" id="WNZ26783.1"/>
    </source>
</evidence>
<dbReference type="PANTHER" id="PTHR37017">
    <property type="entry name" value="AB HYDROLASE-1 DOMAIN-CONTAINING PROTEIN-RELATED"/>
    <property type="match status" value="1"/>
</dbReference>
<proteinExistence type="predicted"/>
<feature type="domain" description="AB hydrolase-1" evidence="1">
    <location>
        <begin position="44"/>
        <end position="264"/>
    </location>
</feature>
<gene>
    <name evidence="2" type="ORF">HJG54_25000</name>
</gene>
<dbReference type="SUPFAM" id="SSF53474">
    <property type="entry name" value="alpha/beta-Hydrolases"/>
    <property type="match status" value="1"/>
</dbReference>
<accession>A0AA96WJN4</accession>
<dbReference type="Gene3D" id="3.40.50.1820">
    <property type="entry name" value="alpha/beta hydrolase"/>
    <property type="match status" value="1"/>
</dbReference>
<dbReference type="InterPro" id="IPR000073">
    <property type="entry name" value="AB_hydrolase_1"/>
</dbReference>
<reference evidence="2" key="1">
    <citation type="submission" date="2020-05" db="EMBL/GenBank/DDBJ databases">
        <authorList>
            <person name="Zhu T."/>
            <person name="Keshari N."/>
            <person name="Lu X."/>
        </authorList>
    </citation>
    <scope>NUCLEOTIDE SEQUENCE</scope>
    <source>
        <strain evidence="2">NK1-12</strain>
    </source>
</reference>
<name>A0AA96WJN4_9CYAN</name>
<dbReference type="InterPro" id="IPR052897">
    <property type="entry name" value="Sec-Metab_Biosynth_Hydrolase"/>
</dbReference>
<dbReference type="AlphaFoldDB" id="A0AA96WJN4"/>
<dbReference type="GO" id="GO:0016787">
    <property type="term" value="F:hydrolase activity"/>
    <property type="evidence" value="ECO:0007669"/>
    <property type="project" value="UniProtKB-KW"/>
</dbReference>
<protein>
    <submittedName>
        <fullName evidence="2">Alpha/beta hydrolase</fullName>
    </submittedName>
</protein>
<sequence length="273" mass="28546">MNMLNLGNRIRLLLIVTLFLGTLTLTSLGAIMNTANPQVNKPTIVLVHGAFAESSSWNGVLARLITKGYPTVAVANPLRGVKSDADYVASVLKGIEGSIVLVGHSYGGAVISNAVNDNSNVKALVYVAGFAPDAGETAIELSGRYPGSTLGPTLAPPVELPDGGKVLYIQQDKFHAQFAADVPANDAQLMASTQRPITEAALNEASGVPAWKSTPSWFIYGDRDLNIPPAALSFMANRANSKETVVVNGASHVVMVSHSDAVANLIDRAATAL</sequence>
<dbReference type="EMBL" id="CP053586">
    <property type="protein sequence ID" value="WNZ26783.1"/>
    <property type="molecule type" value="Genomic_DNA"/>
</dbReference>
<organism evidence="2">
    <name type="scientific">Leptolyngbya sp. NK1-12</name>
    <dbReference type="NCBI Taxonomy" id="2547451"/>
    <lineage>
        <taxon>Bacteria</taxon>
        <taxon>Bacillati</taxon>
        <taxon>Cyanobacteriota</taxon>
        <taxon>Cyanophyceae</taxon>
        <taxon>Leptolyngbyales</taxon>
        <taxon>Leptolyngbyaceae</taxon>
        <taxon>Leptolyngbya group</taxon>
        <taxon>Leptolyngbya</taxon>
    </lineage>
</organism>
<evidence type="ECO:0000259" key="1">
    <source>
        <dbReference type="Pfam" id="PF12697"/>
    </source>
</evidence>
<dbReference type="Pfam" id="PF12697">
    <property type="entry name" value="Abhydrolase_6"/>
    <property type="match status" value="1"/>
</dbReference>
<keyword evidence="2" id="KW-0378">Hydrolase</keyword>
<dbReference type="InterPro" id="IPR029058">
    <property type="entry name" value="AB_hydrolase_fold"/>
</dbReference>
<dbReference type="PANTHER" id="PTHR37017:SF11">
    <property type="entry name" value="ESTERASE_LIPASE_THIOESTERASE DOMAIN-CONTAINING PROTEIN"/>
    <property type="match status" value="1"/>
</dbReference>